<name>W4G1Z5_APHAT</name>
<accession>W4G1Z5</accession>
<feature type="compositionally biased region" description="Polar residues" evidence="1">
    <location>
        <begin position="63"/>
        <end position="77"/>
    </location>
</feature>
<dbReference type="AlphaFoldDB" id="W4G1Z5"/>
<dbReference type="VEuPathDB" id="FungiDB:H257_12286"/>
<gene>
    <name evidence="2" type="ORF">H257_12286</name>
</gene>
<sequence length="371" mass="41348">MKQLHLETQAHKRPVYLQTPTTNTTTTTTTALPAKAPSQTTQSTPGTTRPSGSLPDSTPPATPTMTTGDASIVNSSPIDMKAQPDNVLSVGVSSVGSEVPAATPVERTPRQTATKDVAPSASSPLSASVLTQTPHEVAVRDFNEALRHFWATSAEMLWECRFCWQTTRPTMRLLEENVVLLVGRLHLLIDLFDKDDALIQFLSGTPHPTWPVMIAKFPLSLKHIYAMHGDATVVDFSRTQRHRLWPVYPPIRHQGRWLSYRLNSLDDDVELTWPLSETFVYVASRRLTPRLLAKLADMEIPNPIRVIRRMARVARRFFEKGCPPPDEPYPFVSVVVADDLVGPQWSHGLDPPPTTYTSHVRTLRPTKSCLV</sequence>
<feature type="region of interest" description="Disordered" evidence="1">
    <location>
        <begin position="1"/>
        <end position="80"/>
    </location>
</feature>
<organism evidence="2">
    <name type="scientific">Aphanomyces astaci</name>
    <name type="common">Crayfish plague agent</name>
    <dbReference type="NCBI Taxonomy" id="112090"/>
    <lineage>
        <taxon>Eukaryota</taxon>
        <taxon>Sar</taxon>
        <taxon>Stramenopiles</taxon>
        <taxon>Oomycota</taxon>
        <taxon>Saprolegniomycetes</taxon>
        <taxon>Saprolegniales</taxon>
        <taxon>Verrucalvaceae</taxon>
        <taxon>Aphanomyces</taxon>
    </lineage>
</organism>
<dbReference type="EMBL" id="KI913152">
    <property type="protein sequence ID" value="ETV72958.1"/>
    <property type="molecule type" value="Genomic_DNA"/>
</dbReference>
<protein>
    <submittedName>
        <fullName evidence="2">Uncharacterized protein</fullName>
    </submittedName>
</protein>
<feature type="compositionally biased region" description="Low complexity" evidence="1">
    <location>
        <begin position="117"/>
        <end position="129"/>
    </location>
</feature>
<feature type="region of interest" description="Disordered" evidence="1">
    <location>
        <begin position="97"/>
        <end position="129"/>
    </location>
</feature>
<feature type="compositionally biased region" description="Low complexity" evidence="1">
    <location>
        <begin position="37"/>
        <end position="55"/>
    </location>
</feature>
<feature type="compositionally biased region" description="Basic and acidic residues" evidence="1">
    <location>
        <begin position="1"/>
        <end position="10"/>
    </location>
</feature>
<feature type="compositionally biased region" description="Low complexity" evidence="1">
    <location>
        <begin position="19"/>
        <end position="30"/>
    </location>
</feature>
<proteinExistence type="predicted"/>
<evidence type="ECO:0000313" key="2">
    <source>
        <dbReference type="EMBL" id="ETV72958.1"/>
    </source>
</evidence>
<dbReference type="GeneID" id="20814282"/>
<evidence type="ECO:0000256" key="1">
    <source>
        <dbReference type="SAM" id="MobiDB-lite"/>
    </source>
</evidence>
<reference evidence="2" key="1">
    <citation type="submission" date="2013-12" db="EMBL/GenBank/DDBJ databases">
        <title>The Genome Sequence of Aphanomyces astaci APO3.</title>
        <authorList>
            <consortium name="The Broad Institute Genomics Platform"/>
            <person name="Russ C."/>
            <person name="Tyler B."/>
            <person name="van West P."/>
            <person name="Dieguez-Uribeondo J."/>
            <person name="Young S.K."/>
            <person name="Zeng Q."/>
            <person name="Gargeya S."/>
            <person name="Fitzgerald M."/>
            <person name="Abouelleil A."/>
            <person name="Alvarado L."/>
            <person name="Chapman S.B."/>
            <person name="Gainer-Dewar J."/>
            <person name="Goldberg J."/>
            <person name="Griggs A."/>
            <person name="Gujja S."/>
            <person name="Hansen M."/>
            <person name="Howarth C."/>
            <person name="Imamovic A."/>
            <person name="Ireland A."/>
            <person name="Larimer J."/>
            <person name="McCowan C."/>
            <person name="Murphy C."/>
            <person name="Pearson M."/>
            <person name="Poon T.W."/>
            <person name="Priest M."/>
            <person name="Roberts A."/>
            <person name="Saif S."/>
            <person name="Shea T."/>
            <person name="Sykes S."/>
            <person name="Wortman J."/>
            <person name="Nusbaum C."/>
            <person name="Birren B."/>
        </authorList>
    </citation>
    <scope>NUCLEOTIDE SEQUENCE [LARGE SCALE GENOMIC DNA]</scope>
    <source>
        <strain evidence="2">APO3</strain>
    </source>
</reference>
<dbReference type="RefSeq" id="XP_009837744.1">
    <property type="nucleotide sequence ID" value="XM_009839442.1"/>
</dbReference>